<organism evidence="4 5">
    <name type="scientific">Brachybacterium fresconis</name>
    <dbReference type="NCBI Taxonomy" id="173363"/>
    <lineage>
        <taxon>Bacteria</taxon>
        <taxon>Bacillati</taxon>
        <taxon>Actinomycetota</taxon>
        <taxon>Actinomycetes</taxon>
        <taxon>Micrococcales</taxon>
        <taxon>Dermabacteraceae</taxon>
        <taxon>Brachybacterium</taxon>
    </lineage>
</organism>
<feature type="transmembrane region" description="Helical" evidence="2">
    <location>
        <begin position="56"/>
        <end position="76"/>
    </location>
</feature>
<gene>
    <name evidence="4" type="ORF">JOF44_001784</name>
</gene>
<feature type="transmembrane region" description="Helical" evidence="2">
    <location>
        <begin position="85"/>
        <end position="104"/>
    </location>
</feature>
<name>A0ABS4YJA7_9MICO</name>
<evidence type="ECO:0000256" key="2">
    <source>
        <dbReference type="SAM" id="Phobius"/>
    </source>
</evidence>
<accession>A0ABS4YJA7</accession>
<dbReference type="Proteomes" id="UP000698222">
    <property type="component" value="Unassembled WGS sequence"/>
</dbReference>
<evidence type="ECO:0000313" key="4">
    <source>
        <dbReference type="EMBL" id="MBP2408881.1"/>
    </source>
</evidence>
<proteinExistence type="predicted"/>
<keyword evidence="2" id="KW-0812">Transmembrane</keyword>
<feature type="compositionally biased region" description="Polar residues" evidence="1">
    <location>
        <begin position="1"/>
        <end position="16"/>
    </location>
</feature>
<evidence type="ECO:0000313" key="5">
    <source>
        <dbReference type="Proteomes" id="UP000698222"/>
    </source>
</evidence>
<feature type="transmembrane region" description="Helical" evidence="2">
    <location>
        <begin position="28"/>
        <end position="50"/>
    </location>
</feature>
<evidence type="ECO:0000256" key="1">
    <source>
        <dbReference type="SAM" id="MobiDB-lite"/>
    </source>
</evidence>
<keyword evidence="5" id="KW-1185">Reference proteome</keyword>
<dbReference type="InterPro" id="IPR002372">
    <property type="entry name" value="PQQ_rpt_dom"/>
</dbReference>
<keyword evidence="2" id="KW-1133">Transmembrane helix</keyword>
<evidence type="ECO:0000259" key="3">
    <source>
        <dbReference type="Pfam" id="PF13360"/>
    </source>
</evidence>
<feature type="region of interest" description="Disordered" evidence="1">
    <location>
        <begin position="1"/>
        <end position="22"/>
    </location>
</feature>
<dbReference type="InterPro" id="IPR011044">
    <property type="entry name" value="Quino_amine_DH_bsu"/>
</dbReference>
<dbReference type="Pfam" id="PF13360">
    <property type="entry name" value="PQQ_2"/>
    <property type="match status" value="1"/>
</dbReference>
<feature type="domain" description="Pyrrolo-quinoline quinone repeat" evidence="3">
    <location>
        <begin position="343"/>
        <end position="511"/>
    </location>
</feature>
<dbReference type="RefSeq" id="WP_245348901.1">
    <property type="nucleotide sequence ID" value="NZ_BAAAJV010000005.1"/>
</dbReference>
<keyword evidence="2" id="KW-0472">Membrane</keyword>
<dbReference type="Gene3D" id="2.130.10.10">
    <property type="entry name" value="YVTN repeat-like/Quinoprotein amine dehydrogenase"/>
    <property type="match status" value="1"/>
</dbReference>
<dbReference type="InterPro" id="IPR015943">
    <property type="entry name" value="WD40/YVTN_repeat-like_dom_sf"/>
</dbReference>
<dbReference type="EMBL" id="JAGIOC010000001">
    <property type="protein sequence ID" value="MBP2408881.1"/>
    <property type="molecule type" value="Genomic_DNA"/>
</dbReference>
<dbReference type="SUPFAM" id="SSF50969">
    <property type="entry name" value="YVTN repeat-like/Quinoprotein amine dehydrogenase"/>
    <property type="match status" value="1"/>
</dbReference>
<protein>
    <recommendedName>
        <fullName evidence="3">Pyrrolo-quinoline quinone repeat domain-containing protein</fullName>
    </recommendedName>
</protein>
<sequence>MSETSAATPDPETSSAAPGAEGPDTTTAIGLAVVLLALAGIAALVGGQFLIGALRLAAGILAGAGAGPVLLVLLGARGRRGSRRLLAGALALALALALTVPAVMATRVPPLGEAASASIPALAEGDTVHSVPAADAPVLVRRGDGTAQLLHRGTVHEVDASAADVLALSADGTRLIEVTGGRTVVSDLTGSGRTGSGPEEIAAVTGIPLALSEDLLVVRECEETDAEACTLSGYDLTAGDQPRWTLSAPGTHEARGIDPAGVEVAARPDAAPGLLDAVRATGVLPAVPLHFDPAQGWIQLDAATGFPVGRVLADPDQPCRVSVNGPTPRTDAPVVVTVCSAPDGALTATAHVRGEVLWTSEPSPAGQWAVHIDHGRVLATGTEEDTGISGEIVASEHRAAWTEPGAGALDEAVEATVRLGIDGARMVRANTSGQLVAYDTADGTNIWTLPLSAPEAPVHGTLESDTAVVLDPTERTRSLQPRGAQRLRVVDATTGTVTADAVVTDPVRSVHGAGNGRALVTVGEQTLLLG</sequence>
<comment type="caution">
    <text evidence="4">The sequence shown here is derived from an EMBL/GenBank/DDBJ whole genome shotgun (WGS) entry which is preliminary data.</text>
</comment>
<reference evidence="4 5" key="1">
    <citation type="submission" date="2021-03" db="EMBL/GenBank/DDBJ databases">
        <title>Sequencing the genomes of 1000 actinobacteria strains.</title>
        <authorList>
            <person name="Klenk H.-P."/>
        </authorList>
    </citation>
    <scope>NUCLEOTIDE SEQUENCE [LARGE SCALE GENOMIC DNA]</scope>
    <source>
        <strain evidence="4 5">DSM 14564</strain>
    </source>
</reference>